<protein>
    <recommendedName>
        <fullName evidence="5">Dystroglycan-like</fullName>
    </recommendedName>
</protein>
<dbReference type="Proteomes" id="UP000250235">
    <property type="component" value="Unassembled WGS sequence"/>
</dbReference>
<feature type="compositionally biased region" description="Low complexity" evidence="2">
    <location>
        <begin position="764"/>
        <end position="777"/>
    </location>
</feature>
<feature type="region of interest" description="Disordered" evidence="2">
    <location>
        <begin position="305"/>
        <end position="327"/>
    </location>
</feature>
<sequence>MASSFYSNTVHVDFESVLDMDDPGMVSMFQDLIASGLQGFLGCSAVIHEAALLEFFANGTVRDGLVVSTVHGVTVEISEQLFAEKFELPVEGLMDLTDVLKYKIFDAKSIVSLTGEPVRTSGTKSQMKIHFCLLCDIMAKSISVKVGSFNAVTVEKFAMVTAVVCEVKVNWSSVLFTILKKMVTEGTRQAKGFAIQISLLLENVPNLELGESSEFPSSKILTERTIHRYIVLNDKGGAQEAADAPPVKKASRKPAASKKRPAVAAAEAKPVPKKKRTSKKKSGSSPSTLEIVVVAQEAVPIQMVGPSTGVPAAKEPVEKPAAEDDISADQPVDEVAGETVGDEAAADKDFSLVDDPDNVINQVLNQLDSISDDMDDKQSDRAETWFNRAFDEMLRNDSPVVTPSDTDEEVETVDVGVDSGNQPIQTFAEKPVEEMVTVMGDRQRQQSGTSRWVQVMSCLRILRQSQWRYQQMKQCLWKTSSCLFQQMFSYLLLEDKGKELLVEKDPVKGNPVREQLVLIVAEIELLVQLREKVISKVEQFFHSFSRKKLGALQLKDFSTKVEQVLTWDGTDSPIIALHRKRDGSSAVDLKILDKLYSFHLFVLEELKTETLAQDLEWKLPCCSIIFEGRNHDRGAIIARSNTNTRSSCWIRTMMRVIGTWVIEPCADQWVKIPQPIISSEVPSQRQYDDTLPPVSDFFKTFKKRLADVHMELAQSFITGKLLPVGARNFCQDIVVVEPASRLLRPTITSRRSFASSVAPHVQLLDEQSSSSSSSDESMNFDDSTSISLPSTASTTPDVTEALNQLRASIDEIREQDDGAKHKDTILLHLHDFEKQVIARLDAQDMVLGALRRDSNDQRNLLSLELQSSHKQLGTQIVTTGLDVVDVRRVVRESRQELNARINSLDEQVAATRNDLLEFSAQAQQNLNIITSQLRERCIYQSGW</sequence>
<keyword evidence="4" id="KW-1185">Reference proteome</keyword>
<proteinExistence type="predicted"/>
<feature type="compositionally biased region" description="Basic residues" evidence="2">
    <location>
        <begin position="271"/>
        <end position="282"/>
    </location>
</feature>
<evidence type="ECO:0000256" key="2">
    <source>
        <dbReference type="SAM" id="MobiDB-lite"/>
    </source>
</evidence>
<evidence type="ECO:0008006" key="5">
    <source>
        <dbReference type="Google" id="ProtNLM"/>
    </source>
</evidence>
<feature type="compositionally biased region" description="Polar residues" evidence="2">
    <location>
        <begin position="780"/>
        <end position="795"/>
    </location>
</feature>
<dbReference type="EMBL" id="KQ988221">
    <property type="protein sequence ID" value="KZV56187.1"/>
    <property type="molecule type" value="Genomic_DNA"/>
</dbReference>
<feature type="region of interest" description="Disordered" evidence="2">
    <location>
        <begin position="764"/>
        <end position="795"/>
    </location>
</feature>
<dbReference type="AlphaFoldDB" id="A0A2Z7DGB7"/>
<gene>
    <name evidence="3" type="ORF">F511_23784</name>
</gene>
<evidence type="ECO:0000313" key="3">
    <source>
        <dbReference type="EMBL" id="KZV56187.1"/>
    </source>
</evidence>
<accession>A0A2Z7DGB7</accession>
<feature type="compositionally biased region" description="Basic residues" evidence="2">
    <location>
        <begin position="249"/>
        <end position="261"/>
    </location>
</feature>
<evidence type="ECO:0000313" key="4">
    <source>
        <dbReference type="Proteomes" id="UP000250235"/>
    </source>
</evidence>
<name>A0A2Z7DGB7_9LAMI</name>
<reference evidence="3 4" key="1">
    <citation type="journal article" date="2015" name="Proc. Natl. Acad. Sci. U.S.A.">
        <title>The resurrection genome of Boea hygrometrica: A blueprint for survival of dehydration.</title>
        <authorList>
            <person name="Xiao L."/>
            <person name="Yang G."/>
            <person name="Zhang L."/>
            <person name="Yang X."/>
            <person name="Zhao S."/>
            <person name="Ji Z."/>
            <person name="Zhou Q."/>
            <person name="Hu M."/>
            <person name="Wang Y."/>
            <person name="Chen M."/>
            <person name="Xu Y."/>
            <person name="Jin H."/>
            <person name="Xiao X."/>
            <person name="Hu G."/>
            <person name="Bao F."/>
            <person name="Hu Y."/>
            <person name="Wan P."/>
            <person name="Li L."/>
            <person name="Deng X."/>
            <person name="Kuang T."/>
            <person name="Xiang C."/>
            <person name="Zhu J.K."/>
            <person name="Oliver M.J."/>
            <person name="He Y."/>
        </authorList>
    </citation>
    <scope>NUCLEOTIDE SEQUENCE [LARGE SCALE GENOMIC DNA]</scope>
    <source>
        <strain evidence="4">cv. XS01</strain>
    </source>
</reference>
<feature type="coiled-coil region" evidence="1">
    <location>
        <begin position="887"/>
        <end position="914"/>
    </location>
</feature>
<evidence type="ECO:0000256" key="1">
    <source>
        <dbReference type="SAM" id="Coils"/>
    </source>
</evidence>
<keyword evidence="1" id="KW-0175">Coiled coil</keyword>
<organism evidence="3 4">
    <name type="scientific">Dorcoceras hygrometricum</name>
    <dbReference type="NCBI Taxonomy" id="472368"/>
    <lineage>
        <taxon>Eukaryota</taxon>
        <taxon>Viridiplantae</taxon>
        <taxon>Streptophyta</taxon>
        <taxon>Embryophyta</taxon>
        <taxon>Tracheophyta</taxon>
        <taxon>Spermatophyta</taxon>
        <taxon>Magnoliopsida</taxon>
        <taxon>eudicotyledons</taxon>
        <taxon>Gunneridae</taxon>
        <taxon>Pentapetalae</taxon>
        <taxon>asterids</taxon>
        <taxon>lamiids</taxon>
        <taxon>Lamiales</taxon>
        <taxon>Gesneriaceae</taxon>
        <taxon>Didymocarpoideae</taxon>
        <taxon>Trichosporeae</taxon>
        <taxon>Loxocarpinae</taxon>
        <taxon>Dorcoceras</taxon>
    </lineage>
</organism>
<feature type="region of interest" description="Disordered" evidence="2">
    <location>
        <begin position="240"/>
        <end position="287"/>
    </location>
</feature>